<evidence type="ECO:0000313" key="2">
    <source>
        <dbReference type="Proteomes" id="UP001217089"/>
    </source>
</evidence>
<organism evidence="1 2">
    <name type="scientific">Tegillarca granosa</name>
    <name type="common">Malaysian cockle</name>
    <name type="synonym">Anadara granosa</name>
    <dbReference type="NCBI Taxonomy" id="220873"/>
    <lineage>
        <taxon>Eukaryota</taxon>
        <taxon>Metazoa</taxon>
        <taxon>Spiralia</taxon>
        <taxon>Lophotrochozoa</taxon>
        <taxon>Mollusca</taxon>
        <taxon>Bivalvia</taxon>
        <taxon>Autobranchia</taxon>
        <taxon>Pteriomorphia</taxon>
        <taxon>Arcoida</taxon>
        <taxon>Arcoidea</taxon>
        <taxon>Arcidae</taxon>
        <taxon>Tegillarca</taxon>
    </lineage>
</organism>
<evidence type="ECO:0008006" key="3">
    <source>
        <dbReference type="Google" id="ProtNLM"/>
    </source>
</evidence>
<accession>A0ABQ9ERS6</accession>
<evidence type="ECO:0000313" key="1">
    <source>
        <dbReference type="EMBL" id="KAJ8305983.1"/>
    </source>
</evidence>
<protein>
    <recommendedName>
        <fullName evidence="3">Sulfotransferase</fullName>
    </recommendedName>
</protein>
<dbReference type="Gene3D" id="3.40.50.300">
    <property type="entry name" value="P-loop containing nucleotide triphosphate hydrolases"/>
    <property type="match status" value="1"/>
</dbReference>
<dbReference type="InterPro" id="IPR027417">
    <property type="entry name" value="P-loop_NTPase"/>
</dbReference>
<comment type="caution">
    <text evidence="1">The sequence shown here is derived from an EMBL/GenBank/DDBJ whole genome shotgun (WGS) entry which is preliminary data.</text>
</comment>
<reference evidence="1 2" key="1">
    <citation type="submission" date="2022-12" db="EMBL/GenBank/DDBJ databases">
        <title>Chromosome-level genome of Tegillarca granosa.</title>
        <authorList>
            <person name="Kim J."/>
        </authorList>
    </citation>
    <scope>NUCLEOTIDE SEQUENCE [LARGE SCALE GENOMIC DNA]</scope>
    <source>
        <strain evidence="1">Teg-2019</strain>
        <tissue evidence="1">Adductor muscle</tissue>
    </source>
</reference>
<dbReference type="SUPFAM" id="SSF52540">
    <property type="entry name" value="P-loop containing nucleoside triphosphate hydrolases"/>
    <property type="match status" value="1"/>
</dbReference>
<proteinExistence type="predicted"/>
<dbReference type="EMBL" id="JARBDR010000813">
    <property type="protein sequence ID" value="KAJ8305983.1"/>
    <property type="molecule type" value="Genomic_DNA"/>
</dbReference>
<name>A0ABQ9ERS6_TEGGR</name>
<sequence>MYLQKRMKWKKDQDSTSSSRGKILLLTYCRSGSTFTSEILQQDEDVFFWFEPFRVTLYDEFLKYIPKKGITFLEKHYRRTQKKSDKTLRGKDSYSQKALLSSMIIDKL</sequence>
<keyword evidence="2" id="KW-1185">Reference proteome</keyword>
<dbReference type="Proteomes" id="UP001217089">
    <property type="component" value="Unassembled WGS sequence"/>
</dbReference>
<gene>
    <name evidence="1" type="ORF">KUTeg_016528</name>
</gene>